<name>A0A0M3IW50_ASCLU</name>
<evidence type="ECO:0000313" key="2">
    <source>
        <dbReference type="WBParaSite" id="ALUE_0002297801-mRNA-1"/>
    </source>
</evidence>
<reference evidence="2" key="1">
    <citation type="submission" date="2017-02" db="UniProtKB">
        <authorList>
            <consortium name="WormBaseParasite"/>
        </authorList>
    </citation>
    <scope>IDENTIFICATION</scope>
</reference>
<keyword evidence="1" id="KW-1185">Reference proteome</keyword>
<proteinExistence type="predicted"/>
<dbReference type="Proteomes" id="UP000036681">
    <property type="component" value="Unplaced"/>
</dbReference>
<dbReference type="WBParaSite" id="ALUE_0002297801-mRNA-1">
    <property type="protein sequence ID" value="ALUE_0002297801-mRNA-1"/>
    <property type="gene ID" value="ALUE_0002297801"/>
</dbReference>
<accession>A0A0M3IW50</accession>
<evidence type="ECO:0000313" key="1">
    <source>
        <dbReference type="Proteomes" id="UP000036681"/>
    </source>
</evidence>
<organism evidence="1 2">
    <name type="scientific">Ascaris lumbricoides</name>
    <name type="common">Giant roundworm</name>
    <dbReference type="NCBI Taxonomy" id="6252"/>
    <lineage>
        <taxon>Eukaryota</taxon>
        <taxon>Metazoa</taxon>
        <taxon>Ecdysozoa</taxon>
        <taxon>Nematoda</taxon>
        <taxon>Chromadorea</taxon>
        <taxon>Rhabditida</taxon>
        <taxon>Spirurina</taxon>
        <taxon>Ascaridomorpha</taxon>
        <taxon>Ascaridoidea</taxon>
        <taxon>Ascarididae</taxon>
        <taxon>Ascaris</taxon>
    </lineage>
</organism>
<dbReference type="AlphaFoldDB" id="A0A0M3IW50"/>
<sequence>MHSTVYRVQNIEIQRSNINKTFRLNVCPCCESTYSPGYCSIIPNEKRRSQMPIASGGQLEKNIL</sequence>
<protein>
    <submittedName>
        <fullName evidence="2">Uncharacterized protein</fullName>
    </submittedName>
</protein>